<dbReference type="AlphaFoldDB" id="A0A316EXK6"/>
<dbReference type="Proteomes" id="UP000245754">
    <property type="component" value="Unassembled WGS sequence"/>
</dbReference>
<dbReference type="EMBL" id="QGGT01000001">
    <property type="protein sequence ID" value="PWK37091.1"/>
    <property type="molecule type" value="Genomic_DNA"/>
</dbReference>
<evidence type="ECO:0000313" key="2">
    <source>
        <dbReference type="Proteomes" id="UP000245754"/>
    </source>
</evidence>
<dbReference type="RefSeq" id="WP_109582634.1">
    <property type="nucleotide sequence ID" value="NZ_JACBYU010000002.1"/>
</dbReference>
<keyword evidence="2" id="KW-1185">Reference proteome</keyword>
<organism evidence="1 2">
    <name type="scientific">Cupriavidus plantarum</name>
    <dbReference type="NCBI Taxonomy" id="942865"/>
    <lineage>
        <taxon>Bacteria</taxon>
        <taxon>Pseudomonadati</taxon>
        <taxon>Pseudomonadota</taxon>
        <taxon>Betaproteobacteria</taxon>
        <taxon>Burkholderiales</taxon>
        <taxon>Burkholderiaceae</taxon>
        <taxon>Cupriavidus</taxon>
    </lineage>
</organism>
<gene>
    <name evidence="1" type="ORF">C7419_101970</name>
</gene>
<sequence>MQGIAVLLGLVAAACLYLAAPNQVLISPARRPLSPRALCLLALVLTVASAWTMSVPEGWAVAIAATLITLTCCLSLWPFIGTWASHRRGVRDMSDTSEDGTAQGNAS</sequence>
<reference evidence="1 2" key="1">
    <citation type="submission" date="2018-05" db="EMBL/GenBank/DDBJ databases">
        <title>Genomic Encyclopedia of Type Strains, Phase IV (KMG-V): Genome sequencing to study the core and pangenomes of soil and plant-associated prokaryotes.</title>
        <authorList>
            <person name="Whitman W."/>
        </authorList>
    </citation>
    <scope>NUCLEOTIDE SEQUENCE [LARGE SCALE GENOMIC DNA]</scope>
    <source>
        <strain evidence="1 2">SLV-132</strain>
    </source>
</reference>
<protein>
    <recommendedName>
        <fullName evidence="3">DUF3325 family protein</fullName>
    </recommendedName>
</protein>
<evidence type="ECO:0008006" key="3">
    <source>
        <dbReference type="Google" id="ProtNLM"/>
    </source>
</evidence>
<comment type="caution">
    <text evidence="1">The sequence shown here is derived from an EMBL/GenBank/DDBJ whole genome shotgun (WGS) entry which is preliminary data.</text>
</comment>
<evidence type="ECO:0000313" key="1">
    <source>
        <dbReference type="EMBL" id="PWK37091.1"/>
    </source>
</evidence>
<name>A0A316EXK6_9BURK</name>
<accession>A0A316EXK6</accession>
<proteinExistence type="predicted"/>